<proteinExistence type="predicted"/>
<protein>
    <submittedName>
        <fullName evidence="1">Uncharacterized protein</fullName>
    </submittedName>
</protein>
<comment type="caution">
    <text evidence="1">The sequence shown here is derived from an EMBL/GenBank/DDBJ whole genome shotgun (WGS) entry which is preliminary data.</text>
</comment>
<gene>
    <name evidence="1" type="ORF">PHAMO_80141</name>
</gene>
<reference evidence="1 2" key="1">
    <citation type="journal article" date="2012" name="J. Bacteriol.">
        <title>Draft Genome Sequence of the Purple Photosynthetic Bacterium Phaeospirillum molischianum DSM120, a Particularly Versatile Bacterium.</title>
        <authorList>
            <person name="Duquesne K."/>
            <person name="Prima V."/>
            <person name="Ji B."/>
            <person name="Rouy Z."/>
            <person name="Medigue C."/>
            <person name="Talla E."/>
            <person name="Sturgis J.N."/>
        </authorList>
    </citation>
    <scope>NUCLEOTIDE SEQUENCE [LARGE SCALE GENOMIC DNA]</scope>
    <source>
        <strain evidence="2">DSM120</strain>
    </source>
</reference>
<organism evidence="1 2">
    <name type="scientific">Magnetospirillum molischianum DSM 120</name>
    <dbReference type="NCBI Taxonomy" id="1150626"/>
    <lineage>
        <taxon>Bacteria</taxon>
        <taxon>Pseudomonadati</taxon>
        <taxon>Pseudomonadota</taxon>
        <taxon>Alphaproteobacteria</taxon>
        <taxon>Rhodospirillales</taxon>
        <taxon>Rhodospirillaceae</taxon>
        <taxon>Magnetospirillum</taxon>
    </lineage>
</organism>
<dbReference type="Proteomes" id="UP000004169">
    <property type="component" value="Unassembled WGS sequence"/>
</dbReference>
<name>H8FYB2_MAGML</name>
<dbReference type="EMBL" id="CAHP01000060">
    <property type="protein sequence ID" value="CCG43350.1"/>
    <property type="molecule type" value="Genomic_DNA"/>
</dbReference>
<evidence type="ECO:0000313" key="1">
    <source>
        <dbReference type="EMBL" id="CCG43350.1"/>
    </source>
</evidence>
<evidence type="ECO:0000313" key="2">
    <source>
        <dbReference type="Proteomes" id="UP000004169"/>
    </source>
</evidence>
<dbReference type="AlphaFoldDB" id="H8FYB2"/>
<sequence length="88" mass="10295">MNVDAILARADAVLKRRRERDSVLEARLGPKLTSSEWIEWVARQLCRRNHLDPDLMLTGIKERPVPQWFLFAQVAKIVLEKIEERMNG</sequence>
<dbReference type="STRING" id="1150626.PHAMO_80141"/>
<dbReference type="RefSeq" id="WP_002731441.1">
    <property type="nucleotide sequence ID" value="NZ_CAHP01000060.1"/>
</dbReference>
<keyword evidence="2" id="KW-1185">Reference proteome</keyword>
<accession>H8FYB2</accession>